<reference evidence="2" key="1">
    <citation type="journal article" date="2023" name="Mol. Phylogenet. Evol.">
        <title>Genome-scale phylogeny and comparative genomics of the fungal order Sordariales.</title>
        <authorList>
            <person name="Hensen N."/>
            <person name="Bonometti L."/>
            <person name="Westerberg I."/>
            <person name="Brannstrom I.O."/>
            <person name="Guillou S."/>
            <person name="Cros-Aarteil S."/>
            <person name="Calhoun S."/>
            <person name="Haridas S."/>
            <person name="Kuo A."/>
            <person name="Mondo S."/>
            <person name="Pangilinan J."/>
            <person name="Riley R."/>
            <person name="LaButti K."/>
            <person name="Andreopoulos B."/>
            <person name="Lipzen A."/>
            <person name="Chen C."/>
            <person name="Yan M."/>
            <person name="Daum C."/>
            <person name="Ng V."/>
            <person name="Clum A."/>
            <person name="Steindorff A."/>
            <person name="Ohm R.A."/>
            <person name="Martin F."/>
            <person name="Silar P."/>
            <person name="Natvig D.O."/>
            <person name="Lalanne C."/>
            <person name="Gautier V."/>
            <person name="Ament-Velasquez S.L."/>
            <person name="Kruys A."/>
            <person name="Hutchinson M.I."/>
            <person name="Powell A.J."/>
            <person name="Barry K."/>
            <person name="Miller A.N."/>
            <person name="Grigoriev I.V."/>
            <person name="Debuchy R."/>
            <person name="Gladieux P."/>
            <person name="Hiltunen Thoren M."/>
            <person name="Johannesson H."/>
        </authorList>
    </citation>
    <scope>NUCLEOTIDE SEQUENCE</scope>
    <source>
        <strain evidence="2">CBS 892.96</strain>
    </source>
</reference>
<dbReference type="EMBL" id="MU866315">
    <property type="protein sequence ID" value="KAK4173859.1"/>
    <property type="molecule type" value="Genomic_DNA"/>
</dbReference>
<keyword evidence="1" id="KW-0732">Signal</keyword>
<evidence type="ECO:0000313" key="2">
    <source>
        <dbReference type="EMBL" id="KAK4173859.1"/>
    </source>
</evidence>
<proteinExistence type="predicted"/>
<reference evidence="2" key="2">
    <citation type="submission" date="2023-05" db="EMBL/GenBank/DDBJ databases">
        <authorList>
            <consortium name="Lawrence Berkeley National Laboratory"/>
            <person name="Steindorff A."/>
            <person name="Hensen N."/>
            <person name="Bonometti L."/>
            <person name="Westerberg I."/>
            <person name="Brannstrom I.O."/>
            <person name="Guillou S."/>
            <person name="Cros-Aarteil S."/>
            <person name="Calhoun S."/>
            <person name="Haridas S."/>
            <person name="Kuo A."/>
            <person name="Mondo S."/>
            <person name="Pangilinan J."/>
            <person name="Riley R."/>
            <person name="Labutti K."/>
            <person name="Andreopoulos B."/>
            <person name="Lipzen A."/>
            <person name="Chen C."/>
            <person name="Yanf M."/>
            <person name="Daum C."/>
            <person name="Ng V."/>
            <person name="Clum A."/>
            <person name="Ohm R."/>
            <person name="Martin F."/>
            <person name="Silar P."/>
            <person name="Natvig D."/>
            <person name="Lalanne C."/>
            <person name="Gautier V."/>
            <person name="Ament-Velasquez S.L."/>
            <person name="Kruys A."/>
            <person name="Hutchinson M.I."/>
            <person name="Powell A.J."/>
            <person name="Barry K."/>
            <person name="Miller A.N."/>
            <person name="Grigoriev I.V."/>
            <person name="Debuchy R."/>
            <person name="Gladieux P."/>
            <person name="Thoren M.H."/>
            <person name="Johannesson H."/>
        </authorList>
    </citation>
    <scope>NUCLEOTIDE SEQUENCE</scope>
    <source>
        <strain evidence="2">CBS 892.96</strain>
    </source>
</reference>
<gene>
    <name evidence="2" type="ORF">QBC36DRAFT_358954</name>
</gene>
<name>A0AAN7A5D4_9PEZI</name>
<feature type="signal peptide" evidence="1">
    <location>
        <begin position="1"/>
        <end position="20"/>
    </location>
</feature>
<comment type="caution">
    <text evidence="2">The sequence shown here is derived from an EMBL/GenBank/DDBJ whole genome shotgun (WGS) entry which is preliminary data.</text>
</comment>
<evidence type="ECO:0000313" key="3">
    <source>
        <dbReference type="Proteomes" id="UP001302321"/>
    </source>
</evidence>
<protein>
    <submittedName>
        <fullName evidence="2">Uncharacterized protein</fullName>
    </submittedName>
</protein>
<keyword evidence="3" id="KW-1185">Reference proteome</keyword>
<evidence type="ECO:0000256" key="1">
    <source>
        <dbReference type="SAM" id="SignalP"/>
    </source>
</evidence>
<accession>A0AAN7A5D4</accession>
<feature type="chain" id="PRO_5042858744" evidence="1">
    <location>
        <begin position="21"/>
        <end position="272"/>
    </location>
</feature>
<sequence>MHALTTSDLAFLLCTSSSSSSSFPPPKVPLTLRTTYGLQIILSPDGSLYISLSAQKQPQQSPLTPGSINSILHSPTTLLLPILPKPKPPQDDEHYYLLSPDYTTSTYLWSPSSQGSDEWIPTDETLLESLYSEGLDGEGSWFNAYLDWVGRAEGQMHETQKWSGPGESSDSFISIDSTSDSSFKGGFEGEFEERVIFQDEGERTLWMVEGLLLAAWLALQEGVAGVGYRPGEFGEHCKGKEGGADEEVYLLEKGAKVSLGEIVGEFLRDVRS</sequence>
<dbReference type="AlphaFoldDB" id="A0AAN7A5D4"/>
<dbReference type="Proteomes" id="UP001302321">
    <property type="component" value="Unassembled WGS sequence"/>
</dbReference>
<organism evidence="2 3">
    <name type="scientific">Triangularia setosa</name>
    <dbReference type="NCBI Taxonomy" id="2587417"/>
    <lineage>
        <taxon>Eukaryota</taxon>
        <taxon>Fungi</taxon>
        <taxon>Dikarya</taxon>
        <taxon>Ascomycota</taxon>
        <taxon>Pezizomycotina</taxon>
        <taxon>Sordariomycetes</taxon>
        <taxon>Sordariomycetidae</taxon>
        <taxon>Sordariales</taxon>
        <taxon>Podosporaceae</taxon>
        <taxon>Triangularia</taxon>
    </lineage>
</organism>